<name>A0ABS8BB81_9ACTN</name>
<dbReference type="RefSeq" id="WP_226728973.1">
    <property type="nucleotide sequence ID" value="NZ_JAJAUY010000094.1"/>
</dbReference>
<protein>
    <submittedName>
        <fullName evidence="1">Uncharacterized protein</fullName>
    </submittedName>
</protein>
<gene>
    <name evidence="1" type="ORF">LG632_21115</name>
</gene>
<organism evidence="1 2">
    <name type="scientific">Streptomyces antimicrobicus</name>
    <dbReference type="NCBI Taxonomy" id="2883108"/>
    <lineage>
        <taxon>Bacteria</taxon>
        <taxon>Bacillati</taxon>
        <taxon>Actinomycetota</taxon>
        <taxon>Actinomycetes</taxon>
        <taxon>Kitasatosporales</taxon>
        <taxon>Streptomycetaceae</taxon>
        <taxon>Streptomyces</taxon>
    </lineage>
</organism>
<reference evidence="1 2" key="1">
    <citation type="submission" date="2021-10" db="EMBL/GenBank/DDBJ databases">
        <title>Streptomyces sp. strain SMC 277, a novel streptomycete isolated from soil.</title>
        <authorList>
            <person name="Chanama M."/>
        </authorList>
    </citation>
    <scope>NUCLEOTIDE SEQUENCE [LARGE SCALE GENOMIC DNA]</scope>
    <source>
        <strain evidence="1 2">SMC 277</strain>
    </source>
</reference>
<keyword evidence="2" id="KW-1185">Reference proteome</keyword>
<sequence>MTDDVMADVLRDTIEAYLTEVDLEYLDSDDLAWNLVYALRRAGQQPAAASAPSVSE</sequence>
<evidence type="ECO:0000313" key="1">
    <source>
        <dbReference type="EMBL" id="MCB5181870.1"/>
    </source>
</evidence>
<proteinExistence type="predicted"/>
<dbReference type="Proteomes" id="UP001199054">
    <property type="component" value="Unassembled WGS sequence"/>
</dbReference>
<comment type="caution">
    <text evidence="1">The sequence shown here is derived from an EMBL/GenBank/DDBJ whole genome shotgun (WGS) entry which is preliminary data.</text>
</comment>
<accession>A0ABS8BB81</accession>
<dbReference type="EMBL" id="JAJAUY010000094">
    <property type="protein sequence ID" value="MCB5181870.1"/>
    <property type="molecule type" value="Genomic_DNA"/>
</dbReference>
<evidence type="ECO:0000313" key="2">
    <source>
        <dbReference type="Proteomes" id="UP001199054"/>
    </source>
</evidence>